<dbReference type="EMBL" id="FYEW01000001">
    <property type="protein sequence ID" value="SNC60407.1"/>
    <property type="molecule type" value="Genomic_DNA"/>
</dbReference>
<dbReference type="GO" id="GO:0004553">
    <property type="term" value="F:hydrolase activity, hydrolyzing O-glycosyl compounds"/>
    <property type="evidence" value="ECO:0007669"/>
    <property type="project" value="InterPro"/>
</dbReference>
<dbReference type="Gene3D" id="3.90.550.10">
    <property type="entry name" value="Spore Coat Polysaccharide Biosynthesis Protein SpsA, Chain A"/>
    <property type="match status" value="1"/>
</dbReference>
<evidence type="ECO:0000256" key="9">
    <source>
        <dbReference type="SAM" id="Phobius"/>
    </source>
</evidence>
<evidence type="ECO:0000256" key="7">
    <source>
        <dbReference type="ARBA" id="ARBA00023136"/>
    </source>
</evidence>
<feature type="transmembrane region" description="Helical" evidence="9">
    <location>
        <begin position="363"/>
        <end position="383"/>
    </location>
</feature>
<dbReference type="PANTHER" id="PTHR43867">
    <property type="entry name" value="CELLULOSE SYNTHASE CATALYTIC SUBUNIT A [UDP-FORMING]"/>
    <property type="match status" value="1"/>
</dbReference>
<accession>A0A212T2Y5</accession>
<feature type="transmembrane region" description="Helical" evidence="9">
    <location>
        <begin position="431"/>
        <end position="450"/>
    </location>
</feature>
<evidence type="ECO:0000256" key="8">
    <source>
        <dbReference type="ARBA" id="ARBA00023295"/>
    </source>
</evidence>
<keyword evidence="12" id="KW-1185">Reference proteome</keyword>
<keyword evidence="6 9" id="KW-1133">Transmembrane helix</keyword>
<dbReference type="Pfam" id="PF02156">
    <property type="entry name" value="Glyco_hydro_26"/>
    <property type="match status" value="1"/>
</dbReference>
<proteinExistence type="predicted"/>
<comment type="subcellular location">
    <subcellularLocation>
        <location evidence="1">Membrane</location>
        <topology evidence="1">Multi-pass membrane protein</topology>
    </subcellularLocation>
</comment>
<keyword evidence="5" id="KW-0378">Hydrolase</keyword>
<gene>
    <name evidence="11" type="ORF">SAMN06265337_0253</name>
</gene>
<protein>
    <submittedName>
        <fullName evidence="11">Cellulose synthase (UDP-forming)</fullName>
    </submittedName>
</protein>
<evidence type="ECO:0000313" key="12">
    <source>
        <dbReference type="Proteomes" id="UP000198131"/>
    </source>
</evidence>
<keyword evidence="2" id="KW-0328">Glycosyltransferase</keyword>
<feature type="transmembrane region" description="Helical" evidence="9">
    <location>
        <begin position="389"/>
        <end position="410"/>
    </location>
</feature>
<feature type="transmembrane region" description="Helical" evidence="9">
    <location>
        <begin position="470"/>
        <end position="488"/>
    </location>
</feature>
<evidence type="ECO:0000256" key="3">
    <source>
        <dbReference type="ARBA" id="ARBA00022679"/>
    </source>
</evidence>
<dbReference type="PANTHER" id="PTHR43867:SF2">
    <property type="entry name" value="CELLULOSE SYNTHASE CATALYTIC SUBUNIT A [UDP-FORMING]"/>
    <property type="match status" value="1"/>
</dbReference>
<keyword evidence="3" id="KW-0808">Transferase</keyword>
<evidence type="ECO:0000256" key="4">
    <source>
        <dbReference type="ARBA" id="ARBA00022692"/>
    </source>
</evidence>
<evidence type="ECO:0000256" key="6">
    <source>
        <dbReference type="ARBA" id="ARBA00022989"/>
    </source>
</evidence>
<evidence type="ECO:0000256" key="2">
    <source>
        <dbReference type="ARBA" id="ARBA00022676"/>
    </source>
</evidence>
<dbReference type="Pfam" id="PF13641">
    <property type="entry name" value="Glyco_tranf_2_3"/>
    <property type="match status" value="1"/>
</dbReference>
<organism evidence="11 12">
    <name type="scientific">Hymenobacter gelipurpurascens</name>
    <dbReference type="NCBI Taxonomy" id="89968"/>
    <lineage>
        <taxon>Bacteria</taxon>
        <taxon>Pseudomonadati</taxon>
        <taxon>Bacteroidota</taxon>
        <taxon>Cytophagia</taxon>
        <taxon>Cytophagales</taxon>
        <taxon>Hymenobacteraceae</taxon>
        <taxon>Hymenobacter</taxon>
    </lineage>
</organism>
<dbReference type="CDD" id="cd06421">
    <property type="entry name" value="CESA_CelA_like"/>
    <property type="match status" value="1"/>
</dbReference>
<reference evidence="12" key="1">
    <citation type="submission" date="2017-06" db="EMBL/GenBank/DDBJ databases">
        <authorList>
            <person name="Varghese N."/>
            <person name="Submissions S."/>
        </authorList>
    </citation>
    <scope>NUCLEOTIDE SEQUENCE [LARGE SCALE GENOMIC DNA]</scope>
    <source>
        <strain evidence="12">DSM 11116</strain>
    </source>
</reference>
<dbReference type="SUPFAM" id="SSF53448">
    <property type="entry name" value="Nucleotide-diphospho-sugar transferases"/>
    <property type="match status" value="1"/>
</dbReference>
<sequence length="837" mass="92474">MQGGVLEKSTRPLARKAKGDLIIQEAKTVSRITSAGVLVQEVAGVQQMRILVGLGVVSLLYFLIWFVSADPIGYAPLFWLLTVSLGFKLLRMLHEWYHYTNVTEPVPPTGHLPLFTVDVLTTFCAGEPHAMVVETLEAMQAITYPHTSYLCDEADDPYLRSVCKRLGVVHVTRQVKVNAKAGNINNALEQATGDLCVVLDPDHVPTPDFLDHVVPYFSNAKVGYVQVVQAYGNQEDSLVALGAAEQTYHFYGPLMMGMNSYNTTQAIGANCTFRRAALDSIGGHAAGLTEDMHTAMKLHAEGWQAVYVPKVLSRGLVPSTLGAFYAQQLKWARGAFELLFTVYPRLFTRFTWRQKLHYATLPLYFLSGLITLIDIAVPILSLVLSVYPWHISLGAFALHMAPLLGIGLLIRYKAQQWLREPQEAGLHLAGGILRVGSWWVYLLGLVYTFLRVRVPYIPTPKEGNTRNELRICLPNIVAIVLCAVAVKYAGRLDWSPYSRLMAFLATCNAAILLAAVGMGQHTWISNFVADLKSQPLRGLVEASRKLVSGVALRAQSSGIALAVSSLALVGAIDTGYYVKEQTAAFADATWVLSGGDSLHLGTQQAPASLDLPVRLSSVSPQQLFEFSRPTSTPDFVELTMQNKLPIAELTVLKHQSTVPLLNWPTSASAGNWPEIAQELRQLGSPILLRPIFPSPSDPATYRRDWHRLVEQFRAAKVTNVVWVWTPPYPDAVRAHYPGKAFVDWVAVPCENKRGYISTATASYSVYRRQMAATMELHDKPVLLVVNDVRMDKNLVAKQVAEQYAEVKAVLFNSSARTQSVPLLSSRKEDLSATMRHN</sequence>
<dbReference type="Proteomes" id="UP000198131">
    <property type="component" value="Unassembled WGS sequence"/>
</dbReference>
<evidence type="ECO:0000259" key="10">
    <source>
        <dbReference type="Pfam" id="PF02156"/>
    </source>
</evidence>
<evidence type="ECO:0000313" key="11">
    <source>
        <dbReference type="EMBL" id="SNC60407.1"/>
    </source>
</evidence>
<feature type="transmembrane region" description="Helical" evidence="9">
    <location>
        <begin position="500"/>
        <end position="519"/>
    </location>
</feature>
<evidence type="ECO:0000256" key="5">
    <source>
        <dbReference type="ARBA" id="ARBA00022801"/>
    </source>
</evidence>
<feature type="domain" description="GH26" evidence="10">
    <location>
        <begin position="696"/>
        <end position="747"/>
    </location>
</feature>
<dbReference type="Gene3D" id="3.20.20.80">
    <property type="entry name" value="Glycosidases"/>
    <property type="match status" value="1"/>
</dbReference>
<dbReference type="InterPro" id="IPR050321">
    <property type="entry name" value="Glycosyltr_2/OpgH_subfam"/>
</dbReference>
<keyword evidence="4 9" id="KW-0812">Transmembrane</keyword>
<dbReference type="InterPro" id="IPR017853">
    <property type="entry name" value="GH"/>
</dbReference>
<name>A0A212T2Y5_9BACT</name>
<dbReference type="AlphaFoldDB" id="A0A212T2Y5"/>
<keyword evidence="8" id="KW-0326">Glycosidase</keyword>
<feature type="transmembrane region" description="Helical" evidence="9">
    <location>
        <begin position="50"/>
        <end position="67"/>
    </location>
</feature>
<keyword evidence="7 9" id="KW-0472">Membrane</keyword>
<evidence type="ECO:0000256" key="1">
    <source>
        <dbReference type="ARBA" id="ARBA00004141"/>
    </source>
</evidence>
<dbReference type="InterPro" id="IPR029044">
    <property type="entry name" value="Nucleotide-diphossugar_trans"/>
</dbReference>
<dbReference type="GO" id="GO:0016758">
    <property type="term" value="F:hexosyltransferase activity"/>
    <property type="evidence" value="ECO:0007669"/>
    <property type="project" value="TreeGrafter"/>
</dbReference>
<feature type="transmembrane region" description="Helical" evidence="9">
    <location>
        <begin position="73"/>
        <end position="90"/>
    </location>
</feature>
<dbReference type="GO" id="GO:0005886">
    <property type="term" value="C:plasma membrane"/>
    <property type="evidence" value="ECO:0007669"/>
    <property type="project" value="TreeGrafter"/>
</dbReference>
<dbReference type="SUPFAM" id="SSF51445">
    <property type="entry name" value="(Trans)glycosidases"/>
    <property type="match status" value="1"/>
</dbReference>
<dbReference type="InterPro" id="IPR022790">
    <property type="entry name" value="GH26_dom"/>
</dbReference>